<evidence type="ECO:0000313" key="27">
    <source>
        <dbReference type="Proteomes" id="UP000441609"/>
    </source>
</evidence>
<evidence type="ECO:0000313" key="26">
    <source>
        <dbReference type="Proteomes" id="UP000441358"/>
    </source>
</evidence>
<evidence type="ECO:0000313" key="22">
    <source>
        <dbReference type="Proteomes" id="UP000195950"/>
    </source>
</evidence>
<dbReference type="RefSeq" id="WP_005857938.1">
    <property type="nucleotide sequence ID" value="NZ_AP019729.1"/>
</dbReference>
<evidence type="ECO:0000313" key="6">
    <source>
        <dbReference type="EMBL" id="MDB9140802.1"/>
    </source>
</evidence>
<reference evidence="15 32" key="7">
    <citation type="submission" date="2020-04" db="EMBL/GenBank/DDBJ databases">
        <title>Complete Genomes and Methylome analysis of CBBP consortium that reverse antibiotic-induced susceptibility to vancomycin-resistant Enterococcus faecium infection.</title>
        <authorList>
            <person name="Fomenkov A."/>
            <person name="Zhang Z."/>
            <person name="Pamer E."/>
            <person name="Roberts R.J."/>
        </authorList>
    </citation>
    <scope>NUCLEOTIDE SEQUENCE [LARGE SCALE GENOMIC DNA]</scope>
    <source>
        <strain evidence="32">CBBP</strain>
        <strain evidence="15">CBBP-1</strain>
    </source>
</reference>
<dbReference type="Proteomes" id="UP000461276">
    <property type="component" value="Unassembled WGS sequence"/>
</dbReference>
<dbReference type="EMBL" id="CZBM01000015">
    <property type="protein sequence ID" value="CUQ48726.1"/>
    <property type="molecule type" value="Genomic_DNA"/>
</dbReference>
<evidence type="ECO:0000313" key="25">
    <source>
        <dbReference type="Proteomes" id="UP000432516"/>
    </source>
</evidence>
<reference evidence="22" key="2">
    <citation type="submission" date="2017-04" db="EMBL/GenBank/DDBJ databases">
        <title>Function of individual gut microbiota members based on whole genome sequencing of pure cultures obtained from chicken caecum.</title>
        <authorList>
            <person name="Medvecky M."/>
            <person name="Cejkova D."/>
            <person name="Polansky O."/>
            <person name="Karasova D."/>
            <person name="Kubasova T."/>
            <person name="Cizek A."/>
            <person name="Rychlik I."/>
        </authorList>
    </citation>
    <scope>NUCLEOTIDE SEQUENCE [LARGE SCALE GENOMIC DNA]</scope>
    <source>
        <strain evidence="22">An199</strain>
    </source>
</reference>
<dbReference type="EMBL" id="JAQMPJ010000010">
    <property type="protein sequence ID" value="MDB9005721.1"/>
    <property type="molecule type" value="Genomic_DNA"/>
</dbReference>
<dbReference type="Proteomes" id="UP000432516">
    <property type="component" value="Unassembled WGS sequence"/>
</dbReference>
<reference evidence="18" key="10">
    <citation type="submission" date="2023-03" db="EMBL/GenBank/DDBJ databases">
        <title>Parabacteroides distasonis, a bacteria resistant against UC.</title>
        <authorList>
            <person name="Dai W."/>
        </authorList>
    </citation>
    <scope>NUCLEOTIDE SEQUENCE</scope>
    <source>
        <strain evidence="18">F1-28</strain>
    </source>
</reference>
<sequence>MPENIMKTLWDESDDLHDETMSTNSVLSDDYTSNDIQDLQETIENENIEDGIESDSIEH</sequence>
<dbReference type="EMBL" id="WKMC01000003">
    <property type="protein sequence ID" value="MRZ50097.1"/>
    <property type="molecule type" value="Genomic_DNA"/>
</dbReference>
<dbReference type="Proteomes" id="UP000284660">
    <property type="component" value="Unassembled WGS sequence"/>
</dbReference>
<evidence type="ECO:0000313" key="20">
    <source>
        <dbReference type="Proteomes" id="UP000095455"/>
    </source>
</evidence>
<evidence type="ECO:0000313" key="32">
    <source>
        <dbReference type="Proteomes" id="UP000501982"/>
    </source>
</evidence>
<dbReference type="Proteomes" id="UP000441609">
    <property type="component" value="Unassembled WGS sequence"/>
</dbReference>
<dbReference type="OrthoDB" id="1096514at2"/>
<evidence type="ECO:0000313" key="28">
    <source>
        <dbReference type="Proteomes" id="UP000450599"/>
    </source>
</evidence>
<evidence type="ECO:0000313" key="7">
    <source>
        <dbReference type="EMBL" id="MRY58075.1"/>
    </source>
</evidence>
<dbReference type="EMBL" id="JAJCNI010000038">
    <property type="protein sequence ID" value="MCB6520125.1"/>
    <property type="molecule type" value="Genomic_DNA"/>
</dbReference>
<evidence type="ECO:0000313" key="4">
    <source>
        <dbReference type="EMBL" id="MCB6520125.1"/>
    </source>
</evidence>
<dbReference type="Proteomes" id="UP001221009">
    <property type="component" value="Chromosome"/>
</dbReference>
<dbReference type="Proteomes" id="UP000315827">
    <property type="component" value="Unassembled WGS sequence"/>
</dbReference>
<dbReference type="Proteomes" id="UP000195950">
    <property type="component" value="Unassembled WGS sequence"/>
</dbReference>
<evidence type="ECO:0000313" key="14">
    <source>
        <dbReference type="EMBL" id="OUP13930.1"/>
    </source>
</evidence>
<reference evidence="5" key="9">
    <citation type="submission" date="2023-01" db="EMBL/GenBank/DDBJ databases">
        <title>Human gut microbiome strain richness.</title>
        <authorList>
            <person name="Chen-Liaw A."/>
        </authorList>
    </citation>
    <scope>NUCLEOTIDE SEQUENCE</scope>
    <source>
        <strain evidence="6">D35st1_E5_D35t1_190705</strain>
        <strain evidence="5">RTP21484st1_E5_RTP21484_190118</strain>
    </source>
</reference>
<dbReference type="Proteomes" id="UP000095332">
    <property type="component" value="Unassembled WGS sequence"/>
</dbReference>
<evidence type="ECO:0000313" key="13">
    <source>
        <dbReference type="EMBL" id="MSB75755.1"/>
    </source>
</evidence>
<dbReference type="Proteomes" id="UP000463337">
    <property type="component" value="Unassembled WGS sequence"/>
</dbReference>
<dbReference type="EMBL" id="VOHW01000001">
    <property type="protein sequence ID" value="TWV64550.1"/>
    <property type="molecule type" value="Genomic_DNA"/>
</dbReference>
<dbReference type="EMBL" id="WKMO01000031">
    <property type="protein sequence ID" value="MSB75755.1"/>
    <property type="molecule type" value="Genomic_DNA"/>
</dbReference>
<dbReference type="Proteomes" id="UP000095455">
    <property type="component" value="Unassembled WGS sequence"/>
</dbReference>
<evidence type="ECO:0000313" key="3">
    <source>
        <dbReference type="EMBL" id="CUQ48726.1"/>
    </source>
</evidence>
<dbReference type="Proteomes" id="UP000471216">
    <property type="component" value="Unassembled WGS sequence"/>
</dbReference>
<evidence type="ECO:0000313" key="10">
    <source>
        <dbReference type="EMBL" id="MRZ07353.1"/>
    </source>
</evidence>
<dbReference type="EMBL" id="WKMW01000019">
    <property type="protein sequence ID" value="MRY86051.1"/>
    <property type="molecule type" value="Genomic_DNA"/>
</dbReference>
<evidence type="ECO:0000313" key="16">
    <source>
        <dbReference type="EMBL" id="RHD73405.1"/>
    </source>
</evidence>
<evidence type="ECO:0000313" key="24">
    <source>
        <dbReference type="Proteomes" id="UP000315827"/>
    </source>
</evidence>
<dbReference type="EMBL" id="WKNE01000031">
    <property type="protein sequence ID" value="MRZ57181.1"/>
    <property type="molecule type" value="Genomic_DNA"/>
</dbReference>
<evidence type="ECO:0000313" key="21">
    <source>
        <dbReference type="Proteomes" id="UP000095591"/>
    </source>
</evidence>
<dbReference type="AlphaFoldDB" id="A0A174WSZ7"/>
<dbReference type="EMBL" id="CYYK01000006">
    <property type="protein sequence ID" value="CUO33576.1"/>
    <property type="molecule type" value="Genomic_DNA"/>
</dbReference>
<dbReference type="EMBL" id="NFJX01000035">
    <property type="protein sequence ID" value="OUP13930.1"/>
    <property type="molecule type" value="Genomic_DNA"/>
</dbReference>
<evidence type="ECO:0000313" key="11">
    <source>
        <dbReference type="EMBL" id="MRZ50097.1"/>
    </source>
</evidence>
<name>A0A174WSZ7_PARDI</name>
<evidence type="ECO:0000313" key="15">
    <source>
        <dbReference type="EMBL" id="QJE28173.1"/>
    </source>
</evidence>
<dbReference type="Proteomes" id="UP000450599">
    <property type="component" value="Unassembled WGS sequence"/>
</dbReference>
<dbReference type="Proteomes" id="UP000095591">
    <property type="component" value="Unassembled WGS sequence"/>
</dbReference>
<dbReference type="EMBL" id="CYXP01000001">
    <property type="protein sequence ID" value="CUM73041.1"/>
    <property type="molecule type" value="Genomic_DNA"/>
</dbReference>
<evidence type="ECO:0000313" key="5">
    <source>
        <dbReference type="EMBL" id="MDB9005721.1"/>
    </source>
</evidence>
<reference evidence="14" key="3">
    <citation type="journal article" date="2018" name="BMC Genomics">
        <title>Whole genome sequencing and function prediction of 133 gut anaerobes isolated from chicken caecum in pure cultures.</title>
        <authorList>
            <person name="Medvecky M."/>
            <person name="Cejkova D."/>
            <person name="Polansky O."/>
            <person name="Karasova D."/>
            <person name="Kubasova T."/>
            <person name="Cizek A."/>
            <person name="Rychlik I."/>
        </authorList>
    </citation>
    <scope>NUCLEOTIDE SEQUENCE</scope>
    <source>
        <strain evidence="14">An199</strain>
    </source>
</reference>
<reference evidence="4" key="8">
    <citation type="submission" date="2021-10" db="EMBL/GenBank/DDBJ databases">
        <title>Collection of gut derived symbiotic bacterial strains cultured from healthy donors.</title>
        <authorList>
            <person name="Lin H."/>
            <person name="Littmann E."/>
            <person name="Kohout C."/>
            <person name="Pamer E.G."/>
        </authorList>
    </citation>
    <scope>NUCLEOTIDE SEQUENCE</scope>
    <source>
        <strain evidence="4">DFI.2.94</strain>
    </source>
</reference>
<evidence type="ECO:0000313" key="1">
    <source>
        <dbReference type="EMBL" id="CUM73041.1"/>
    </source>
</evidence>
<dbReference type="Proteomes" id="UP001211522">
    <property type="component" value="Unassembled WGS sequence"/>
</dbReference>
<evidence type="ECO:0000313" key="31">
    <source>
        <dbReference type="Proteomes" id="UP000471216"/>
    </source>
</evidence>
<accession>A0A174WSZ7</accession>
<organism evidence="3 19">
    <name type="scientific">Parabacteroides distasonis</name>
    <dbReference type="NCBI Taxonomy" id="823"/>
    <lineage>
        <taxon>Bacteria</taxon>
        <taxon>Pseudomonadati</taxon>
        <taxon>Bacteroidota</taxon>
        <taxon>Bacteroidia</taxon>
        <taxon>Bacteroidales</taxon>
        <taxon>Tannerellaceae</taxon>
        <taxon>Parabacteroides</taxon>
    </lineage>
</organism>
<protein>
    <submittedName>
        <fullName evidence="3">Uncharacterized protein</fullName>
    </submittedName>
</protein>
<reference evidence="19 20" key="1">
    <citation type="submission" date="2015-09" db="EMBL/GenBank/DDBJ databases">
        <authorList>
            <consortium name="Pathogen Informatics"/>
        </authorList>
    </citation>
    <scope>NUCLEOTIDE SEQUENCE [LARGE SCALE GENOMIC DNA]</scope>
    <source>
        <strain evidence="2 20">2789STDY5608822</strain>
        <strain evidence="1 21">2789STDY5608872</strain>
        <strain evidence="3 19">2789STDY5834948</strain>
    </source>
</reference>
<gene>
    <name evidence="14" type="ORF">B5F32_20625</name>
    <name evidence="16" type="ORF">DW782_13395</name>
    <name evidence="2" type="ORF">ERS852380_02084</name>
    <name evidence="1" type="ORF">ERS852429_00255</name>
    <name evidence="3" type="ORF">ERS852560_03343</name>
    <name evidence="17" type="ORF">FSA05_02740</name>
    <name evidence="10" type="ORF">GKD54_14280</name>
    <name evidence="8" type="ORF">GKD58_17650</name>
    <name evidence="7" type="ORF">GKD59_09170</name>
    <name evidence="11" type="ORF">GKD66_07650</name>
    <name evidence="9" type="ORF">GKD67_21790</name>
    <name evidence="12" type="ORF">GKD68_21055</name>
    <name evidence="13" type="ORF">GKD70_21055</name>
    <name evidence="15" type="ORF">HHO38_07415</name>
    <name evidence="4" type="ORF">LI194_20300</name>
    <name evidence="18" type="ORF">P2T59_03310</name>
    <name evidence="5" type="ORF">PN599_11980</name>
    <name evidence="6" type="ORF">PN612_20130</name>
</gene>
<reference evidence="25 26" key="5">
    <citation type="journal article" date="2019" name="Nat. Med.">
        <title>A library of human gut bacterial isolates paired with longitudinal multiomics data enables mechanistic microbiome research.</title>
        <authorList>
            <person name="Poyet M."/>
            <person name="Groussin M."/>
            <person name="Gibbons S.M."/>
            <person name="Avila-Pacheco J."/>
            <person name="Jiang X."/>
            <person name="Kearney S.M."/>
            <person name="Perrotta A.R."/>
            <person name="Berdy B."/>
            <person name="Zhao S."/>
            <person name="Lieberman T.D."/>
            <person name="Swanson P.K."/>
            <person name="Smith M."/>
            <person name="Roesemann S."/>
            <person name="Alexander J.E."/>
            <person name="Rich S.A."/>
            <person name="Livny J."/>
            <person name="Vlamakis H."/>
            <person name="Clish C."/>
            <person name="Bullock K."/>
            <person name="Deik A."/>
            <person name="Scott J."/>
            <person name="Pierce K.A."/>
            <person name="Xavier R.J."/>
            <person name="Alm E.J."/>
        </authorList>
    </citation>
    <scope>NUCLEOTIDE SEQUENCE [LARGE SCALE GENOMIC DNA]</scope>
    <source>
        <strain evidence="10 31">BIOML-A10</strain>
        <strain evidence="8 28">BIOML-A11</strain>
        <strain evidence="12 25">BIOML-A2</strain>
        <strain evidence="13 27">BIOML-A20</strain>
        <strain evidence="11 26">BIOML-A32</strain>
        <strain evidence="7 30">BIOML-A41</strain>
        <strain evidence="9 29">BIOML-A9</strain>
    </source>
</reference>
<evidence type="ECO:0000313" key="8">
    <source>
        <dbReference type="EMBL" id="MRY86051.1"/>
    </source>
</evidence>
<reference evidence="16 23" key="4">
    <citation type="submission" date="2018-08" db="EMBL/GenBank/DDBJ databases">
        <title>A genome reference for cultivated species of the human gut microbiota.</title>
        <authorList>
            <person name="Zou Y."/>
            <person name="Xue W."/>
            <person name="Luo G."/>
        </authorList>
    </citation>
    <scope>NUCLEOTIDE SEQUENCE [LARGE SCALE GENOMIC DNA]</scope>
    <source>
        <strain evidence="16 23">AM30-4</strain>
    </source>
</reference>
<evidence type="ECO:0000313" key="23">
    <source>
        <dbReference type="Proteomes" id="UP000284660"/>
    </source>
</evidence>
<evidence type="ECO:0000313" key="29">
    <source>
        <dbReference type="Proteomes" id="UP000461276"/>
    </source>
</evidence>
<evidence type="ECO:0000313" key="12">
    <source>
        <dbReference type="EMBL" id="MRZ57181.1"/>
    </source>
</evidence>
<dbReference type="EMBL" id="WKMX01000013">
    <property type="protein sequence ID" value="MRZ07353.1"/>
    <property type="molecule type" value="Genomic_DNA"/>
</dbReference>
<dbReference type="EMBL" id="CP120353">
    <property type="protein sequence ID" value="WET65017.1"/>
    <property type="molecule type" value="Genomic_DNA"/>
</dbReference>
<dbReference type="EMBL" id="WKMY01000026">
    <property type="protein sequence ID" value="MRY95820.1"/>
    <property type="molecule type" value="Genomic_DNA"/>
</dbReference>
<reference evidence="17 24" key="6">
    <citation type="submission" date="2019-07" db="EMBL/GenBank/DDBJ databases">
        <title>Genome sequencing of Parabacteroides distasonis iSURF_7.</title>
        <authorList>
            <person name="Degefu H.N."/>
            <person name="Ruoff K.L."/>
            <person name="Price C.E."/>
            <person name="Valls R.A."/>
            <person name="O'Toole G.A."/>
        </authorList>
    </citation>
    <scope>NUCLEOTIDE SEQUENCE [LARGE SCALE GENOMIC DNA]</scope>
    <source>
        <strain evidence="17 24">CFPLTA003_1B</strain>
    </source>
</reference>
<evidence type="ECO:0000313" key="17">
    <source>
        <dbReference type="EMBL" id="TWV64550.1"/>
    </source>
</evidence>
<dbReference type="Proteomes" id="UP000441358">
    <property type="component" value="Unassembled WGS sequence"/>
</dbReference>
<dbReference type="Proteomes" id="UP001198806">
    <property type="component" value="Unassembled WGS sequence"/>
</dbReference>
<dbReference type="EMBL" id="WKLT01000006">
    <property type="protein sequence ID" value="MRY58075.1"/>
    <property type="molecule type" value="Genomic_DNA"/>
</dbReference>
<dbReference type="EMBL" id="QSJN01000008">
    <property type="protein sequence ID" value="RHD73405.1"/>
    <property type="molecule type" value="Genomic_DNA"/>
</dbReference>
<evidence type="ECO:0000313" key="30">
    <source>
        <dbReference type="Proteomes" id="UP000463337"/>
    </source>
</evidence>
<dbReference type="EMBL" id="CP051672">
    <property type="protein sequence ID" value="QJE28173.1"/>
    <property type="molecule type" value="Genomic_DNA"/>
</dbReference>
<evidence type="ECO:0000313" key="9">
    <source>
        <dbReference type="EMBL" id="MRY95820.1"/>
    </source>
</evidence>
<evidence type="ECO:0000313" key="18">
    <source>
        <dbReference type="EMBL" id="WET65017.1"/>
    </source>
</evidence>
<proteinExistence type="predicted"/>
<evidence type="ECO:0000313" key="19">
    <source>
        <dbReference type="Proteomes" id="UP000095332"/>
    </source>
</evidence>
<evidence type="ECO:0000313" key="2">
    <source>
        <dbReference type="EMBL" id="CUO33576.1"/>
    </source>
</evidence>
<dbReference type="Proteomes" id="UP001210126">
    <property type="component" value="Unassembled WGS sequence"/>
</dbReference>
<dbReference type="Proteomes" id="UP000501982">
    <property type="component" value="Chromosome"/>
</dbReference>
<dbReference type="EMBL" id="JAQMPX010000145">
    <property type="protein sequence ID" value="MDB9140802.1"/>
    <property type="molecule type" value="Genomic_DNA"/>
</dbReference>